<evidence type="ECO:0000313" key="2">
    <source>
        <dbReference type="EMBL" id="PXY24543.1"/>
    </source>
</evidence>
<dbReference type="EMBL" id="MASU01000013">
    <property type="protein sequence ID" value="PXY24543.1"/>
    <property type="molecule type" value="Genomic_DNA"/>
</dbReference>
<keyword evidence="3" id="KW-1185">Reference proteome</keyword>
<name>A0A318LSD3_9PSEU</name>
<sequence length="154" mass="16150">MLGLSGTDGARTRRASDTQSVADGVSAFADELSGYLSAVAGALGVPADGVIFEVSDTATAYVALTRRSARWPGQDLMLLWSELRGWSLSVETRPAEPSVVLAGLGGDLVPAPRVVAAFVGDVLAGRRAEPVRPVVPMPRNRAELAARMREYVAS</sequence>
<reference evidence="2 3" key="1">
    <citation type="submission" date="2016-07" db="EMBL/GenBank/DDBJ databases">
        <title>Draft genome sequence of Prauserella sp. YIM 121212, isolated from alkaline soil.</title>
        <authorList>
            <person name="Ruckert C."/>
            <person name="Albersmeier A."/>
            <person name="Jiang C.-L."/>
            <person name="Jiang Y."/>
            <person name="Kalinowski J."/>
            <person name="Schneider O."/>
            <person name="Winkler A."/>
            <person name="Zotchev S.B."/>
        </authorList>
    </citation>
    <scope>NUCLEOTIDE SEQUENCE [LARGE SCALE GENOMIC DNA]</scope>
    <source>
        <strain evidence="2 3">YIM 121212</strain>
    </source>
</reference>
<dbReference type="OrthoDB" id="4190452at2"/>
<protein>
    <recommendedName>
        <fullName evidence="1">DUF6292 domain-containing protein</fullName>
    </recommendedName>
</protein>
<evidence type="ECO:0000259" key="1">
    <source>
        <dbReference type="Pfam" id="PF19809"/>
    </source>
</evidence>
<dbReference type="Pfam" id="PF19809">
    <property type="entry name" value="DUF6292"/>
    <property type="match status" value="1"/>
</dbReference>
<dbReference type="Proteomes" id="UP000247892">
    <property type="component" value="Unassembled WGS sequence"/>
</dbReference>
<proteinExistence type="predicted"/>
<dbReference type="InterPro" id="IPR046259">
    <property type="entry name" value="DUF6292"/>
</dbReference>
<accession>A0A318LSD3</accession>
<evidence type="ECO:0000313" key="3">
    <source>
        <dbReference type="Proteomes" id="UP000247892"/>
    </source>
</evidence>
<organism evidence="2 3">
    <name type="scientific">Prauserella flavalba</name>
    <dbReference type="NCBI Taxonomy" id="1477506"/>
    <lineage>
        <taxon>Bacteria</taxon>
        <taxon>Bacillati</taxon>
        <taxon>Actinomycetota</taxon>
        <taxon>Actinomycetes</taxon>
        <taxon>Pseudonocardiales</taxon>
        <taxon>Pseudonocardiaceae</taxon>
        <taxon>Prauserella</taxon>
    </lineage>
</organism>
<comment type="caution">
    <text evidence="2">The sequence shown here is derived from an EMBL/GenBank/DDBJ whole genome shotgun (WGS) entry which is preliminary data.</text>
</comment>
<feature type="domain" description="DUF6292" evidence="1">
    <location>
        <begin position="35"/>
        <end position="120"/>
    </location>
</feature>
<gene>
    <name evidence="2" type="ORF">BA062_27435</name>
</gene>
<dbReference type="AlphaFoldDB" id="A0A318LSD3"/>